<comment type="similarity">
    <text evidence="2">Belongs to the thiamine pyrophosphokinase family.</text>
</comment>
<dbReference type="Gene3D" id="2.60.120.320">
    <property type="entry name" value="Thiamin pyrophosphokinase, thiamin-binding domain"/>
    <property type="match status" value="1"/>
</dbReference>
<comment type="caution">
    <text evidence="13">The sequence shown here is derived from an EMBL/GenBank/DDBJ whole genome shotgun (WGS) entry which is preliminary data.</text>
</comment>
<evidence type="ECO:0000313" key="14">
    <source>
        <dbReference type="Proteomes" id="UP001162156"/>
    </source>
</evidence>
<feature type="domain" description="Thiamin pyrophosphokinase thiamin-binding" evidence="12">
    <location>
        <begin position="222"/>
        <end position="290"/>
    </location>
</feature>
<evidence type="ECO:0000256" key="5">
    <source>
        <dbReference type="ARBA" id="ARBA00022741"/>
    </source>
</evidence>
<dbReference type="CDD" id="cd07995">
    <property type="entry name" value="TPK"/>
    <property type="match status" value="1"/>
</dbReference>
<comment type="function">
    <text evidence="9">Catalyzes the phosphorylation of thiamine to thiamine pyrophosphate (TPP) utilizing UTP and therefore links the biosynthesis of TPP to pyrimidines metabolism. By producing thiamine pyrophosphate, a cofactor of the mitochondrial pyruvate dehydrogenase indirectly regulates pyruvate oxidation and lipogenesis. Although it can also catalyze thiamine phosphorylation using ATP and CTP in vitro, it does so with significantly lower efficiency and without physiological relevance evidence.</text>
</comment>
<evidence type="ECO:0000256" key="9">
    <source>
        <dbReference type="ARBA" id="ARBA00055888"/>
    </source>
</evidence>
<dbReference type="PANTHER" id="PTHR13622">
    <property type="entry name" value="THIAMIN PYROPHOSPHOKINASE"/>
    <property type="match status" value="1"/>
</dbReference>
<keyword evidence="4" id="KW-0808">Transferase</keyword>
<comment type="subunit">
    <text evidence="3">Homodimer.</text>
</comment>
<evidence type="ECO:0000256" key="11">
    <source>
        <dbReference type="ARBA" id="ARBA00076797"/>
    </source>
</evidence>
<evidence type="ECO:0000256" key="2">
    <source>
        <dbReference type="ARBA" id="ARBA00006785"/>
    </source>
</evidence>
<dbReference type="FunFam" id="2.60.120.320:FF:000002">
    <property type="entry name" value="Thiamine pyrophosphokinase"/>
    <property type="match status" value="1"/>
</dbReference>
<dbReference type="InterPro" id="IPR036371">
    <property type="entry name" value="TPK_B1-bd_sf"/>
</dbReference>
<dbReference type="SUPFAM" id="SSF63862">
    <property type="entry name" value="Thiamin pyrophosphokinase, substrate-binding domain"/>
    <property type="match status" value="1"/>
</dbReference>
<dbReference type="GO" id="GO:0009229">
    <property type="term" value="P:thiamine diphosphate biosynthetic process"/>
    <property type="evidence" value="ECO:0007669"/>
    <property type="project" value="InterPro"/>
</dbReference>
<dbReference type="NCBIfam" id="TIGR01378">
    <property type="entry name" value="thi_PPkinase"/>
    <property type="match status" value="1"/>
</dbReference>
<dbReference type="InterPro" id="IPR007371">
    <property type="entry name" value="TPK_catalytic"/>
</dbReference>
<gene>
    <name evidence="13" type="ORF">NQ314_014406</name>
</gene>
<dbReference type="InterPro" id="IPR007373">
    <property type="entry name" value="Thiamin_PyroPKinase_B1-bd"/>
</dbReference>
<dbReference type="Proteomes" id="UP001162156">
    <property type="component" value="Unassembled WGS sequence"/>
</dbReference>
<dbReference type="InterPro" id="IPR036759">
    <property type="entry name" value="TPK_catalytic_sf"/>
</dbReference>
<evidence type="ECO:0000256" key="3">
    <source>
        <dbReference type="ARBA" id="ARBA00011738"/>
    </source>
</evidence>
<dbReference type="SMART" id="SM00983">
    <property type="entry name" value="TPK_B1_binding"/>
    <property type="match status" value="1"/>
</dbReference>
<dbReference type="GO" id="GO:0030975">
    <property type="term" value="F:thiamine binding"/>
    <property type="evidence" value="ECO:0007669"/>
    <property type="project" value="InterPro"/>
</dbReference>
<dbReference type="InterPro" id="IPR006282">
    <property type="entry name" value="Thi_PPkinase"/>
</dbReference>
<dbReference type="Pfam" id="PF04263">
    <property type="entry name" value="TPK_catalytic"/>
    <property type="match status" value="1"/>
</dbReference>
<dbReference type="SUPFAM" id="SSF63999">
    <property type="entry name" value="Thiamin pyrophosphokinase, catalytic domain"/>
    <property type="match status" value="1"/>
</dbReference>
<dbReference type="PANTHER" id="PTHR13622:SF8">
    <property type="entry name" value="THIAMIN PYROPHOSPHOKINASE 1"/>
    <property type="match status" value="1"/>
</dbReference>
<dbReference type="EMBL" id="JANEYF010003965">
    <property type="protein sequence ID" value="KAJ8932821.1"/>
    <property type="molecule type" value="Genomic_DNA"/>
</dbReference>
<evidence type="ECO:0000259" key="12">
    <source>
        <dbReference type="SMART" id="SM00983"/>
    </source>
</evidence>
<comment type="catalytic activity">
    <reaction evidence="8">
        <text>thiamine + UTP = thiamine diphosphate + UMP + H(+)</text>
        <dbReference type="Rhea" id="RHEA:79423"/>
        <dbReference type="ChEBI" id="CHEBI:15378"/>
        <dbReference type="ChEBI" id="CHEBI:18385"/>
        <dbReference type="ChEBI" id="CHEBI:46398"/>
        <dbReference type="ChEBI" id="CHEBI:57865"/>
        <dbReference type="ChEBI" id="CHEBI:58937"/>
    </reaction>
    <physiologicalReaction direction="left-to-right" evidence="8">
        <dbReference type="Rhea" id="RHEA:79424"/>
    </physiologicalReaction>
</comment>
<dbReference type="GO" id="GO:0005829">
    <property type="term" value="C:cytosol"/>
    <property type="evidence" value="ECO:0007669"/>
    <property type="project" value="UniProtKB-ARBA"/>
</dbReference>
<evidence type="ECO:0000256" key="8">
    <source>
        <dbReference type="ARBA" id="ARBA00050898"/>
    </source>
</evidence>
<protein>
    <recommendedName>
        <fullName evidence="10">Thiamine pyrophosphokinase 1</fullName>
    </recommendedName>
    <alternativeName>
        <fullName evidence="11">Thiamin pyrophosphokinase 1</fullName>
    </alternativeName>
</protein>
<dbReference type="Gene3D" id="3.40.50.10240">
    <property type="entry name" value="Thiamin pyrophosphokinase, catalytic domain"/>
    <property type="match status" value="1"/>
</dbReference>
<organism evidence="13 14">
    <name type="scientific">Rhamnusium bicolor</name>
    <dbReference type="NCBI Taxonomy" id="1586634"/>
    <lineage>
        <taxon>Eukaryota</taxon>
        <taxon>Metazoa</taxon>
        <taxon>Ecdysozoa</taxon>
        <taxon>Arthropoda</taxon>
        <taxon>Hexapoda</taxon>
        <taxon>Insecta</taxon>
        <taxon>Pterygota</taxon>
        <taxon>Neoptera</taxon>
        <taxon>Endopterygota</taxon>
        <taxon>Coleoptera</taxon>
        <taxon>Polyphaga</taxon>
        <taxon>Cucujiformia</taxon>
        <taxon>Chrysomeloidea</taxon>
        <taxon>Cerambycidae</taxon>
        <taxon>Lepturinae</taxon>
        <taxon>Rhagiini</taxon>
        <taxon>Rhamnusium</taxon>
    </lineage>
</organism>
<dbReference type="GO" id="GO:0004788">
    <property type="term" value="F:thiamine diphosphokinase activity"/>
    <property type="evidence" value="ECO:0007669"/>
    <property type="project" value="InterPro"/>
</dbReference>
<dbReference type="Pfam" id="PF04265">
    <property type="entry name" value="TPK_B1_binding"/>
    <property type="match status" value="1"/>
</dbReference>
<dbReference type="FunFam" id="3.40.50.10240:FF:000006">
    <property type="entry name" value="Thiamin pyrophosphokinase 1"/>
    <property type="match status" value="1"/>
</dbReference>
<keyword evidence="7" id="KW-0067">ATP-binding</keyword>
<evidence type="ECO:0000256" key="4">
    <source>
        <dbReference type="ARBA" id="ARBA00022679"/>
    </source>
</evidence>
<proteinExistence type="inferred from homology"/>
<keyword evidence="6" id="KW-0418">Kinase</keyword>
<keyword evidence="14" id="KW-1185">Reference proteome</keyword>
<name>A0AAV8X2S4_9CUCU</name>
<dbReference type="AlphaFoldDB" id="A0AAV8X2S4"/>
<comment type="pathway">
    <text evidence="1">Cofactor biosynthesis; thiamine diphosphate biosynthesis; thiamine diphosphate from thiamine: step 1/1.</text>
</comment>
<evidence type="ECO:0000256" key="6">
    <source>
        <dbReference type="ARBA" id="ARBA00022777"/>
    </source>
</evidence>
<evidence type="ECO:0000313" key="13">
    <source>
        <dbReference type="EMBL" id="KAJ8932821.1"/>
    </source>
</evidence>
<dbReference type="GO" id="GO:0006772">
    <property type="term" value="P:thiamine metabolic process"/>
    <property type="evidence" value="ECO:0007669"/>
    <property type="project" value="InterPro"/>
</dbReference>
<accession>A0AAV8X2S4</accession>
<evidence type="ECO:0000256" key="1">
    <source>
        <dbReference type="ARBA" id="ARBA00005078"/>
    </source>
</evidence>
<evidence type="ECO:0000256" key="7">
    <source>
        <dbReference type="ARBA" id="ARBA00022840"/>
    </source>
</evidence>
<dbReference type="GO" id="GO:0005524">
    <property type="term" value="F:ATP binding"/>
    <property type="evidence" value="ECO:0007669"/>
    <property type="project" value="UniProtKB-KW"/>
</dbReference>
<reference evidence="13" key="1">
    <citation type="journal article" date="2023" name="Insect Mol. Biol.">
        <title>Genome sequencing provides insights into the evolution of gene families encoding plant cell wall-degrading enzymes in longhorned beetles.</title>
        <authorList>
            <person name="Shin N.R."/>
            <person name="Okamura Y."/>
            <person name="Kirsch R."/>
            <person name="Pauchet Y."/>
        </authorList>
    </citation>
    <scope>NUCLEOTIDE SEQUENCE</scope>
    <source>
        <strain evidence="13">RBIC_L_NR</strain>
    </source>
</reference>
<dbReference type="GO" id="GO:0016301">
    <property type="term" value="F:kinase activity"/>
    <property type="evidence" value="ECO:0007669"/>
    <property type="project" value="UniProtKB-KW"/>
</dbReference>
<sequence>MSCIKIKKISKFISIAANVASNTLPNITDVQKTNFSVDMNNFEKIENWTPCDDLIVQCKNSNYAVVILNTPINFSTNQQFVVNLWNQAKVRVTVNGGTQRWFQWLKINGQEFQEILIPDIITGDMDSLPNHVLNYFQKSGTKVIVTPDQDETDYIKALRELNIYCNTENLGIDIVYVMVDTCGRFDQMMANINTLFKTKYIFQSVKIFQIASSSLTWLLPKGYNAISIPINLRKNQEWCSLIPIGAPCNVISTGLKWNLNNTKLEFGTLVSTSNTYDGSAVVTIQTDGPVIWSMSIATMI</sequence>
<evidence type="ECO:0000256" key="10">
    <source>
        <dbReference type="ARBA" id="ARBA00074758"/>
    </source>
</evidence>
<keyword evidence="5" id="KW-0547">Nucleotide-binding</keyword>